<feature type="region of interest" description="Disordered" evidence="1">
    <location>
        <begin position="95"/>
        <end position="153"/>
    </location>
</feature>
<evidence type="ECO:0000313" key="2">
    <source>
        <dbReference type="EMBL" id="SFF42611.1"/>
    </source>
</evidence>
<accession>A0A1I2IQ08</accession>
<name>A0A1I2IQ08_9BACT</name>
<organism evidence="2 3">
    <name type="scientific">Nannocystis exedens</name>
    <dbReference type="NCBI Taxonomy" id="54"/>
    <lineage>
        <taxon>Bacteria</taxon>
        <taxon>Pseudomonadati</taxon>
        <taxon>Myxococcota</taxon>
        <taxon>Polyangia</taxon>
        <taxon>Nannocystales</taxon>
        <taxon>Nannocystaceae</taxon>
        <taxon>Nannocystis</taxon>
    </lineage>
</organism>
<dbReference type="STRING" id="54.SAMN02745121_08785"/>
<evidence type="ECO:0000313" key="3">
    <source>
        <dbReference type="Proteomes" id="UP000199400"/>
    </source>
</evidence>
<dbReference type="EMBL" id="FOMX01000070">
    <property type="protein sequence ID" value="SFF42611.1"/>
    <property type="molecule type" value="Genomic_DNA"/>
</dbReference>
<keyword evidence="3" id="KW-1185">Reference proteome</keyword>
<feature type="region of interest" description="Disordered" evidence="1">
    <location>
        <begin position="20"/>
        <end position="48"/>
    </location>
</feature>
<dbReference type="RefSeq" id="WP_143141508.1">
    <property type="nucleotide sequence ID" value="NZ_FOMX01000070.1"/>
</dbReference>
<feature type="compositionally biased region" description="Low complexity" evidence="1">
    <location>
        <begin position="126"/>
        <end position="149"/>
    </location>
</feature>
<sequence length="215" mass="22478">MTAPGLLKVRPEFTREALDAARAAGKPPTPWSNAAAAASATPPTANVAEPRPSLVALVEQRLGALQRRVAAHEAELDLRLKHAEAELAKLRQELHELRAGKSAPAPVTAPSRGQRSAPHEQTGEVAAEAPSAGTEAAPETTPSAITEPAVASPLPLAATEQEVARAVELIGEFTEVVDQHHTQSLVRVVALEHEVSAMRALVERERQAAGASADG</sequence>
<dbReference type="AlphaFoldDB" id="A0A1I2IQ08"/>
<protein>
    <submittedName>
        <fullName evidence="2">Uncharacterized protein</fullName>
    </submittedName>
</protein>
<gene>
    <name evidence="2" type="ORF">SAMN02745121_08785</name>
</gene>
<feature type="compositionally biased region" description="Low complexity" evidence="1">
    <location>
        <begin position="31"/>
        <end position="46"/>
    </location>
</feature>
<proteinExistence type="predicted"/>
<dbReference type="Proteomes" id="UP000199400">
    <property type="component" value="Unassembled WGS sequence"/>
</dbReference>
<evidence type="ECO:0000256" key="1">
    <source>
        <dbReference type="SAM" id="MobiDB-lite"/>
    </source>
</evidence>
<reference evidence="3" key="1">
    <citation type="submission" date="2016-10" db="EMBL/GenBank/DDBJ databases">
        <authorList>
            <person name="Varghese N."/>
            <person name="Submissions S."/>
        </authorList>
    </citation>
    <scope>NUCLEOTIDE SEQUENCE [LARGE SCALE GENOMIC DNA]</scope>
    <source>
        <strain evidence="3">ATCC 25963</strain>
    </source>
</reference>